<keyword evidence="7 9" id="KW-0811">Translocation</keyword>
<evidence type="ECO:0000313" key="10">
    <source>
        <dbReference type="EMBL" id="RRR75610.1"/>
    </source>
</evidence>
<dbReference type="Proteomes" id="UP000280307">
    <property type="component" value="Unassembled WGS sequence"/>
</dbReference>
<keyword evidence="3 9" id="KW-1003">Cell membrane</keyword>
<evidence type="ECO:0000256" key="9">
    <source>
        <dbReference type="HAMAP-Rule" id="MF_00236"/>
    </source>
</evidence>
<comment type="caution">
    <text evidence="10">The sequence shown here is derived from an EMBL/GenBank/DDBJ whole genome shotgun (WGS) entry which is preliminary data.</text>
</comment>
<accession>A0A426U6I0</accession>
<keyword evidence="6 9" id="KW-1133">Transmembrane helix</keyword>
<evidence type="ECO:0000256" key="2">
    <source>
        <dbReference type="ARBA" id="ARBA00022448"/>
    </source>
</evidence>
<dbReference type="InterPro" id="IPR003369">
    <property type="entry name" value="TatA/B/E"/>
</dbReference>
<dbReference type="AlphaFoldDB" id="A0A426U6I0"/>
<dbReference type="GO" id="GO:0008320">
    <property type="term" value="F:protein transmembrane transporter activity"/>
    <property type="evidence" value="ECO:0007669"/>
    <property type="project" value="UniProtKB-UniRule"/>
</dbReference>
<reference evidence="10 11" key="1">
    <citation type="submission" date="2018-12" db="EMBL/GenBank/DDBJ databases">
        <title>Genome Sequence of Candidatus Viridilinea halotolerans isolated from saline sulfide-rich spring.</title>
        <authorList>
            <person name="Grouzdev D.S."/>
            <person name="Burganskaya E.I."/>
            <person name="Krutkina M.S."/>
            <person name="Sukhacheva M.V."/>
            <person name="Gorlenko V.M."/>
        </authorList>
    </citation>
    <scope>NUCLEOTIDE SEQUENCE [LARGE SCALE GENOMIC DNA]</scope>
    <source>
        <strain evidence="10">Chok-6</strain>
    </source>
</reference>
<dbReference type="PANTHER" id="PTHR42982">
    <property type="entry name" value="SEC-INDEPENDENT PROTEIN TRANSLOCASE PROTEIN TATA"/>
    <property type="match status" value="1"/>
</dbReference>
<dbReference type="Pfam" id="PF02416">
    <property type="entry name" value="TatA_B_E"/>
    <property type="match status" value="1"/>
</dbReference>
<evidence type="ECO:0000256" key="3">
    <source>
        <dbReference type="ARBA" id="ARBA00022475"/>
    </source>
</evidence>
<organism evidence="10 11">
    <name type="scientific">Candidatus Viridilinea halotolerans</name>
    <dbReference type="NCBI Taxonomy" id="2491704"/>
    <lineage>
        <taxon>Bacteria</taxon>
        <taxon>Bacillati</taxon>
        <taxon>Chloroflexota</taxon>
        <taxon>Chloroflexia</taxon>
        <taxon>Chloroflexales</taxon>
        <taxon>Chloroflexineae</taxon>
        <taxon>Oscillochloridaceae</taxon>
        <taxon>Candidatus Viridilinea</taxon>
    </lineage>
</organism>
<evidence type="ECO:0000256" key="6">
    <source>
        <dbReference type="ARBA" id="ARBA00022989"/>
    </source>
</evidence>
<dbReference type="NCBIfam" id="TIGR01411">
    <property type="entry name" value="tatAE"/>
    <property type="match status" value="1"/>
</dbReference>
<evidence type="ECO:0000313" key="11">
    <source>
        <dbReference type="Proteomes" id="UP000280307"/>
    </source>
</evidence>
<dbReference type="HAMAP" id="MF_00236">
    <property type="entry name" value="TatA_E"/>
    <property type="match status" value="1"/>
</dbReference>
<dbReference type="InterPro" id="IPR006312">
    <property type="entry name" value="TatA/E"/>
</dbReference>
<comment type="subunit">
    <text evidence="9">Forms a complex with TatC.</text>
</comment>
<sequence length="61" mass="6315">MLGWQELLLILIIVIAVFGAGRLAGIGSALGGSIREFKKAVRDDDVPAAQADNKPGGEPKA</sequence>
<dbReference type="GO" id="GO:0043953">
    <property type="term" value="P:protein transport by the Tat complex"/>
    <property type="evidence" value="ECO:0007669"/>
    <property type="project" value="UniProtKB-UniRule"/>
</dbReference>
<comment type="subcellular location">
    <subcellularLocation>
        <location evidence="1 9">Cell membrane</location>
        <topology evidence="1 9">Single-pass membrane protein</topology>
    </subcellularLocation>
</comment>
<proteinExistence type="inferred from homology"/>
<evidence type="ECO:0000256" key="1">
    <source>
        <dbReference type="ARBA" id="ARBA00004162"/>
    </source>
</evidence>
<keyword evidence="2 9" id="KW-0813">Transport</keyword>
<evidence type="ECO:0000256" key="7">
    <source>
        <dbReference type="ARBA" id="ARBA00023010"/>
    </source>
</evidence>
<keyword evidence="5 9" id="KW-0653">Protein transport</keyword>
<gene>
    <name evidence="9 10" type="primary">tatA</name>
    <name evidence="10" type="ORF">EI684_04300</name>
</gene>
<dbReference type="Gene3D" id="1.20.5.3310">
    <property type="match status" value="1"/>
</dbReference>
<comment type="similarity">
    <text evidence="9">Belongs to the TatA/E family.</text>
</comment>
<evidence type="ECO:0000256" key="8">
    <source>
        <dbReference type="ARBA" id="ARBA00023136"/>
    </source>
</evidence>
<dbReference type="PANTHER" id="PTHR42982:SF1">
    <property type="entry name" value="SEC-INDEPENDENT PROTEIN TRANSLOCASE PROTEIN TATA"/>
    <property type="match status" value="1"/>
</dbReference>
<name>A0A426U6I0_9CHLR</name>
<keyword evidence="4 9" id="KW-0812">Transmembrane</keyword>
<dbReference type="GO" id="GO:0033281">
    <property type="term" value="C:TAT protein transport complex"/>
    <property type="evidence" value="ECO:0007669"/>
    <property type="project" value="UniProtKB-UniRule"/>
</dbReference>
<evidence type="ECO:0000256" key="5">
    <source>
        <dbReference type="ARBA" id="ARBA00022927"/>
    </source>
</evidence>
<comment type="function">
    <text evidence="9">Part of the twin-arginine translocation (Tat) system that transports large folded proteins containing a characteristic twin-arginine motif in their signal peptide across membranes. TatA could form the protein-conducting channel of the Tat system.</text>
</comment>
<protein>
    <recommendedName>
        <fullName evidence="9">Sec-independent protein translocase protein TatA</fullName>
    </recommendedName>
</protein>
<keyword evidence="8 9" id="KW-0472">Membrane</keyword>
<dbReference type="EMBL" id="RSAS01000175">
    <property type="protein sequence ID" value="RRR75610.1"/>
    <property type="molecule type" value="Genomic_DNA"/>
</dbReference>
<evidence type="ECO:0000256" key="4">
    <source>
        <dbReference type="ARBA" id="ARBA00022692"/>
    </source>
</evidence>